<evidence type="ECO:0000259" key="2">
    <source>
        <dbReference type="Pfam" id="PF12697"/>
    </source>
</evidence>
<evidence type="ECO:0000313" key="4">
    <source>
        <dbReference type="Proteomes" id="UP001162834"/>
    </source>
</evidence>
<dbReference type="KEGG" id="sbae:DSM104329_02654"/>
<accession>A0A9E7C1B0</accession>
<dbReference type="PANTHER" id="PTHR42916:SF1">
    <property type="entry name" value="PROTEIN PHYLLO, CHLOROPLASTIC"/>
    <property type="match status" value="1"/>
</dbReference>
<name>A0A9E7C1B0_9ACTN</name>
<proteinExistence type="predicted"/>
<dbReference type="InterPro" id="IPR000073">
    <property type="entry name" value="AB_hydrolase_1"/>
</dbReference>
<protein>
    <submittedName>
        <fullName evidence="3">2-succinyl-6-hydroxy-2, 4-cyclohexadiene-1-carboxylate synthase</fullName>
        <ecNumber evidence="3">4.2.99.20</ecNumber>
    </submittedName>
</protein>
<organism evidence="3 4">
    <name type="scientific">Capillimicrobium parvum</name>
    <dbReference type="NCBI Taxonomy" id="2884022"/>
    <lineage>
        <taxon>Bacteria</taxon>
        <taxon>Bacillati</taxon>
        <taxon>Actinomycetota</taxon>
        <taxon>Thermoleophilia</taxon>
        <taxon>Solirubrobacterales</taxon>
        <taxon>Capillimicrobiaceae</taxon>
        <taxon>Capillimicrobium</taxon>
    </lineage>
</organism>
<gene>
    <name evidence="3" type="primary">menH_2</name>
    <name evidence="3" type="ORF">DSM104329_02654</name>
</gene>
<evidence type="ECO:0000313" key="3">
    <source>
        <dbReference type="EMBL" id="UGS36253.1"/>
    </source>
</evidence>
<feature type="domain" description="AB hydrolase-1" evidence="2">
    <location>
        <begin position="5"/>
        <end position="233"/>
    </location>
</feature>
<evidence type="ECO:0000256" key="1">
    <source>
        <dbReference type="ARBA" id="ARBA00023239"/>
    </source>
</evidence>
<dbReference type="AlphaFoldDB" id="A0A9E7C1B0"/>
<keyword evidence="1 3" id="KW-0456">Lyase</keyword>
<dbReference type="SUPFAM" id="SSF53474">
    <property type="entry name" value="alpha/beta-Hydrolases"/>
    <property type="match status" value="1"/>
</dbReference>
<sequence length="238" mass="24395">MASPFVLLHGFTQTGRSWDGVRRDLGDGVLAPDLRGHGAAAARRPIDTAHLVADVLEAAPDRFVLAGYSMGGRLALHVALAAPERVAALGLVSTTAGLPDPAERAARRAADDALAGDVERDGIDAFAERWGALPLWAGQPEAVRAVAHAERLRQDPAGLAASLRGFGTGAMVPVWDRLGELTMPAVVLAGARDAKFRAIGERLAAALPDGRLVVVDGAGHALALEAPATVAAALGALA</sequence>
<dbReference type="Gene3D" id="3.40.50.1820">
    <property type="entry name" value="alpha/beta hydrolase"/>
    <property type="match status" value="1"/>
</dbReference>
<keyword evidence="4" id="KW-1185">Reference proteome</keyword>
<reference evidence="3" key="1">
    <citation type="journal article" date="2022" name="Int. J. Syst. Evol. Microbiol.">
        <title>Pseudomonas aegrilactucae sp. nov. and Pseudomonas morbosilactucae sp. nov., pathogens causing bacterial rot of lettuce in Japan.</title>
        <authorList>
            <person name="Sawada H."/>
            <person name="Fujikawa T."/>
            <person name="Satou M."/>
        </authorList>
    </citation>
    <scope>NUCLEOTIDE SEQUENCE</scope>
    <source>
        <strain evidence="3">0166_1</strain>
    </source>
</reference>
<dbReference type="RefSeq" id="WP_259315927.1">
    <property type="nucleotide sequence ID" value="NZ_CP087164.1"/>
</dbReference>
<dbReference type="GO" id="GO:0070205">
    <property type="term" value="F:2-succinyl-6-hydroxy-2,4-cyclohexadiene-1-carboxylate synthase activity"/>
    <property type="evidence" value="ECO:0007669"/>
    <property type="project" value="UniProtKB-EC"/>
</dbReference>
<dbReference type="Proteomes" id="UP001162834">
    <property type="component" value="Chromosome"/>
</dbReference>
<dbReference type="EC" id="4.2.99.20" evidence="3"/>
<dbReference type="PANTHER" id="PTHR42916">
    <property type="entry name" value="2-SUCCINYL-5-ENOLPYRUVYL-6-HYDROXY-3-CYCLOHEXENE-1-CARBOXYLATE SYNTHASE"/>
    <property type="match status" value="1"/>
</dbReference>
<dbReference type="Pfam" id="PF12697">
    <property type="entry name" value="Abhydrolase_6"/>
    <property type="match status" value="1"/>
</dbReference>
<dbReference type="EMBL" id="CP087164">
    <property type="protein sequence ID" value="UGS36253.1"/>
    <property type="molecule type" value="Genomic_DNA"/>
</dbReference>
<dbReference type="InterPro" id="IPR029058">
    <property type="entry name" value="AB_hydrolase_fold"/>
</dbReference>